<gene>
    <name evidence="1" type="ORF">MAF45_06215</name>
</gene>
<evidence type="ECO:0000313" key="2">
    <source>
        <dbReference type="Proteomes" id="UP001297600"/>
    </source>
</evidence>
<comment type="caution">
    <text evidence="1">The sequence shown here is derived from an EMBL/GenBank/DDBJ whole genome shotgun (WGS) entry which is preliminary data.</text>
</comment>
<proteinExistence type="predicted"/>
<protein>
    <submittedName>
        <fullName evidence="1">Uncharacterized protein</fullName>
    </submittedName>
</protein>
<name>A0ABS9MQZ7_9BURK</name>
<evidence type="ECO:0000313" key="1">
    <source>
        <dbReference type="EMBL" id="MCG5031041.1"/>
    </source>
</evidence>
<keyword evidence="2" id="KW-1185">Reference proteome</keyword>
<organism evidence="1 2">
    <name type="scientific">Mesosutterella porci</name>
    <dbReference type="NCBI Taxonomy" id="2915351"/>
    <lineage>
        <taxon>Bacteria</taxon>
        <taxon>Pseudomonadati</taxon>
        <taxon>Pseudomonadota</taxon>
        <taxon>Betaproteobacteria</taxon>
        <taxon>Burkholderiales</taxon>
        <taxon>Sutterellaceae</taxon>
        <taxon>Mesosutterella</taxon>
    </lineage>
</organism>
<sequence length="80" mass="8881">MKRICFVHPQSGDDYLEVLGESETIGKAPFDDGTYRRILEDLKAHYPGFGDNGQAVIDENWAFNAMKILMEARTGSQAGS</sequence>
<dbReference type="Proteomes" id="UP001297600">
    <property type="component" value="Unassembled WGS sequence"/>
</dbReference>
<accession>A0ABS9MQZ7</accession>
<reference evidence="1 2" key="1">
    <citation type="submission" date="2022-02" db="EMBL/GenBank/DDBJ databases">
        <title>Mesosutterella porci, a novel member of the family Sutterellaceae from pig feces.</title>
        <authorList>
            <person name="Wylensek D."/>
            <person name="Clavel T."/>
        </authorList>
    </citation>
    <scope>NUCLEOTIDE SEQUENCE [LARGE SCALE GENOMIC DNA]</scope>
    <source>
        <strain evidence="2">oilRF-744-wt-GAM-9</strain>
    </source>
</reference>
<dbReference type="EMBL" id="JAKNCT010000006">
    <property type="protein sequence ID" value="MCG5031041.1"/>
    <property type="molecule type" value="Genomic_DNA"/>
</dbReference>
<dbReference type="RefSeq" id="WP_237978693.1">
    <property type="nucleotide sequence ID" value="NZ_JAKNCT010000006.1"/>
</dbReference>